<feature type="domain" description="AB hydrolase-1" evidence="2">
    <location>
        <begin position="42"/>
        <end position="261"/>
    </location>
</feature>
<dbReference type="OrthoDB" id="9814966at2"/>
<dbReference type="AlphaFoldDB" id="A0A1W2FRM0"/>
<sequence>MGKLKRFGVLAAAAVFASAVILPLAASATPMADAGAKPKPTIVLVHGAFAESASWNGVIARLQKKGYPVVAAANPLRSLEGDINYLRQVLAGIHGPIVLVGHSYGGAVISGAAAGNSQVKALAYIAAFAPEKGESALELSNKFPGSTLGPTLNSNPLGDGSNDLSIKPDKFRAQFAADVSRDEAALAAATQRPVRDVALTQKATEAAWHNLPSWFLIPTADKNIPLAAQQFMAERANARDVVEIRGASHSVAVSRPLETADLIIEAAKSVR</sequence>
<dbReference type="EMBL" id="FWXV01000010">
    <property type="protein sequence ID" value="SMD24581.1"/>
    <property type="molecule type" value="Genomic_DNA"/>
</dbReference>
<gene>
    <name evidence="3" type="ORF">SAMN05661093_08662</name>
</gene>
<dbReference type="PANTHER" id="PTHR37017:SF11">
    <property type="entry name" value="ESTERASE_LIPASE_THIOESTERASE DOMAIN-CONTAINING PROTEIN"/>
    <property type="match status" value="1"/>
</dbReference>
<dbReference type="PANTHER" id="PTHR37017">
    <property type="entry name" value="AB HYDROLASE-1 DOMAIN-CONTAINING PROTEIN-RELATED"/>
    <property type="match status" value="1"/>
</dbReference>
<dbReference type="Gene3D" id="3.40.50.1820">
    <property type="entry name" value="alpha/beta hydrolase"/>
    <property type="match status" value="1"/>
</dbReference>
<dbReference type="GO" id="GO:0003824">
    <property type="term" value="F:catalytic activity"/>
    <property type="evidence" value="ECO:0007669"/>
    <property type="project" value="UniProtKB-ARBA"/>
</dbReference>
<feature type="chain" id="PRO_5012416084" evidence="1">
    <location>
        <begin position="29"/>
        <end position="271"/>
    </location>
</feature>
<dbReference type="SUPFAM" id="SSF53474">
    <property type="entry name" value="alpha/beta-Hydrolases"/>
    <property type="match status" value="1"/>
</dbReference>
<evidence type="ECO:0000259" key="2">
    <source>
        <dbReference type="Pfam" id="PF12697"/>
    </source>
</evidence>
<protein>
    <submittedName>
        <fullName evidence="3">Pimeloyl-ACP methyl ester carboxylesterase</fullName>
    </submittedName>
</protein>
<dbReference type="InterPro" id="IPR029058">
    <property type="entry name" value="AB_hydrolase_fold"/>
</dbReference>
<reference evidence="3 4" key="1">
    <citation type="submission" date="2017-04" db="EMBL/GenBank/DDBJ databases">
        <authorList>
            <person name="Afonso C.L."/>
            <person name="Miller P.J."/>
            <person name="Scott M.A."/>
            <person name="Spackman E."/>
            <person name="Goraichik I."/>
            <person name="Dimitrov K.M."/>
            <person name="Suarez D.L."/>
            <person name="Swayne D.E."/>
        </authorList>
    </citation>
    <scope>NUCLEOTIDE SEQUENCE [LARGE SCALE GENOMIC DNA]</scope>
    <source>
        <strain evidence="3 4">DSM 43828</strain>
    </source>
</reference>
<accession>A0A1W2FRM0</accession>
<evidence type="ECO:0000313" key="3">
    <source>
        <dbReference type="EMBL" id="SMD24581.1"/>
    </source>
</evidence>
<dbReference type="Proteomes" id="UP000192674">
    <property type="component" value="Unassembled WGS sequence"/>
</dbReference>
<feature type="signal peptide" evidence="1">
    <location>
        <begin position="1"/>
        <end position="28"/>
    </location>
</feature>
<dbReference type="InterPro" id="IPR052897">
    <property type="entry name" value="Sec-Metab_Biosynth_Hydrolase"/>
</dbReference>
<name>A0A1W2FRM0_KIBAR</name>
<evidence type="ECO:0000256" key="1">
    <source>
        <dbReference type="SAM" id="SignalP"/>
    </source>
</evidence>
<dbReference type="Pfam" id="PF12697">
    <property type="entry name" value="Abhydrolase_6"/>
    <property type="match status" value="1"/>
</dbReference>
<organism evidence="3 4">
    <name type="scientific">Kibdelosporangium aridum</name>
    <dbReference type="NCBI Taxonomy" id="2030"/>
    <lineage>
        <taxon>Bacteria</taxon>
        <taxon>Bacillati</taxon>
        <taxon>Actinomycetota</taxon>
        <taxon>Actinomycetes</taxon>
        <taxon>Pseudonocardiales</taxon>
        <taxon>Pseudonocardiaceae</taxon>
        <taxon>Kibdelosporangium</taxon>
    </lineage>
</organism>
<dbReference type="InterPro" id="IPR000073">
    <property type="entry name" value="AB_hydrolase_1"/>
</dbReference>
<keyword evidence="1" id="KW-0732">Signal</keyword>
<proteinExistence type="predicted"/>
<evidence type="ECO:0000313" key="4">
    <source>
        <dbReference type="Proteomes" id="UP000192674"/>
    </source>
</evidence>
<keyword evidence="4" id="KW-1185">Reference proteome</keyword>